<comment type="caution">
    <text evidence="12">The sequence shown here is derived from an EMBL/GenBank/DDBJ whole genome shotgun (WGS) entry which is preliminary data.</text>
</comment>
<dbReference type="AlphaFoldDB" id="A0AAW9R2V9"/>
<proteinExistence type="inferred from homology"/>
<dbReference type="NCBIfam" id="TIGR02532">
    <property type="entry name" value="IV_pilin_GFxxxE"/>
    <property type="match status" value="1"/>
</dbReference>
<gene>
    <name evidence="12" type="ORF">WB794_10535</name>
</gene>
<evidence type="ECO:0000259" key="11">
    <source>
        <dbReference type="Pfam" id="PF12019"/>
    </source>
</evidence>
<dbReference type="InterPro" id="IPR012902">
    <property type="entry name" value="N_methyl_site"/>
</dbReference>
<evidence type="ECO:0000256" key="9">
    <source>
        <dbReference type="ARBA" id="ARBA00025772"/>
    </source>
</evidence>
<dbReference type="GO" id="GO:0015628">
    <property type="term" value="P:protein secretion by the type II secretion system"/>
    <property type="evidence" value="ECO:0007669"/>
    <property type="project" value="InterPro"/>
</dbReference>
<evidence type="ECO:0000256" key="10">
    <source>
        <dbReference type="ARBA" id="ARBA00030775"/>
    </source>
</evidence>
<feature type="domain" description="General secretion pathway GspH" evidence="11">
    <location>
        <begin position="45"/>
        <end position="159"/>
    </location>
</feature>
<dbReference type="GO" id="GO:0005886">
    <property type="term" value="C:plasma membrane"/>
    <property type="evidence" value="ECO:0007669"/>
    <property type="project" value="UniProtKB-SubCell"/>
</dbReference>
<evidence type="ECO:0000256" key="8">
    <source>
        <dbReference type="ARBA" id="ARBA00023136"/>
    </source>
</evidence>
<keyword evidence="8" id="KW-0472">Membrane</keyword>
<organism evidence="12 13">
    <name type="scientific">Denitratimonas tolerans</name>
    <dbReference type="NCBI Taxonomy" id="1338420"/>
    <lineage>
        <taxon>Bacteria</taxon>
        <taxon>Pseudomonadati</taxon>
        <taxon>Pseudomonadota</taxon>
        <taxon>Gammaproteobacteria</taxon>
        <taxon>Lysobacterales</taxon>
        <taxon>Lysobacteraceae</taxon>
        <taxon>Denitratimonas</taxon>
    </lineage>
</organism>
<evidence type="ECO:0000256" key="1">
    <source>
        <dbReference type="ARBA" id="ARBA00004377"/>
    </source>
</evidence>
<sequence>MIRSHAGFTLIELLMTLAVMALLAGIGAPPMGRLLVRASASSAHNLVMTGFASARLHAVSQGRAVTVCPGDAAIGCRAGGRWEGGWILFVDRNGDDRFGPEDTLLRVEQPLSPRLAIQSGSTRPRAVFRPNGMSGGANLTLRICADGAVQSAVILSNAGRARSATASERAAMSACS</sequence>
<evidence type="ECO:0000256" key="7">
    <source>
        <dbReference type="ARBA" id="ARBA00022989"/>
    </source>
</evidence>
<keyword evidence="3" id="KW-1003">Cell membrane</keyword>
<dbReference type="RefSeq" id="WP_337335806.1">
    <property type="nucleotide sequence ID" value="NZ_JBBDHC010000015.1"/>
</dbReference>
<dbReference type="EMBL" id="JBBDHC010000015">
    <property type="protein sequence ID" value="MEJ1250105.1"/>
    <property type="molecule type" value="Genomic_DNA"/>
</dbReference>
<evidence type="ECO:0000256" key="4">
    <source>
        <dbReference type="ARBA" id="ARBA00022481"/>
    </source>
</evidence>
<comment type="similarity">
    <text evidence="9">Belongs to the GSP H family.</text>
</comment>
<keyword evidence="5" id="KW-0997">Cell inner membrane</keyword>
<dbReference type="SUPFAM" id="SSF54523">
    <property type="entry name" value="Pili subunits"/>
    <property type="match status" value="1"/>
</dbReference>
<evidence type="ECO:0000256" key="3">
    <source>
        <dbReference type="ARBA" id="ARBA00022475"/>
    </source>
</evidence>
<evidence type="ECO:0000256" key="2">
    <source>
        <dbReference type="ARBA" id="ARBA00021549"/>
    </source>
</evidence>
<keyword evidence="7" id="KW-1133">Transmembrane helix</keyword>
<dbReference type="Pfam" id="PF12019">
    <property type="entry name" value="GspH"/>
    <property type="match status" value="1"/>
</dbReference>
<evidence type="ECO:0000256" key="6">
    <source>
        <dbReference type="ARBA" id="ARBA00022692"/>
    </source>
</evidence>
<keyword evidence="13" id="KW-1185">Reference proteome</keyword>
<keyword evidence="4" id="KW-0488">Methylation</keyword>
<dbReference type="GO" id="GO:0015627">
    <property type="term" value="C:type II protein secretion system complex"/>
    <property type="evidence" value="ECO:0007669"/>
    <property type="project" value="InterPro"/>
</dbReference>
<accession>A0AAW9R2V9</accession>
<dbReference type="Pfam" id="PF07963">
    <property type="entry name" value="N_methyl"/>
    <property type="match status" value="1"/>
</dbReference>
<evidence type="ECO:0000313" key="12">
    <source>
        <dbReference type="EMBL" id="MEJ1250105.1"/>
    </source>
</evidence>
<dbReference type="Gene3D" id="3.55.40.10">
    <property type="entry name" value="minor pseudopilin epsh domain"/>
    <property type="match status" value="1"/>
</dbReference>
<comment type="subcellular location">
    <subcellularLocation>
        <location evidence="1">Cell inner membrane</location>
        <topology evidence="1">Single-pass membrane protein</topology>
    </subcellularLocation>
</comment>
<keyword evidence="6" id="KW-0812">Transmembrane</keyword>
<dbReference type="Proteomes" id="UP001364472">
    <property type="component" value="Unassembled WGS sequence"/>
</dbReference>
<evidence type="ECO:0000256" key="5">
    <source>
        <dbReference type="ARBA" id="ARBA00022519"/>
    </source>
</evidence>
<evidence type="ECO:0000313" key="13">
    <source>
        <dbReference type="Proteomes" id="UP001364472"/>
    </source>
</evidence>
<reference evidence="12 13" key="1">
    <citation type="journal article" date="2016" name="Antonie Van Leeuwenhoek">
        <title>Denitratimonas tolerans gen. nov., sp. nov., a denitrifying bacterium isolated from a bioreactor for tannery wastewater treatment.</title>
        <authorList>
            <person name="Han S.I."/>
            <person name="Kim J.O."/>
            <person name="Lee Y.R."/>
            <person name="Ekpeghere K.I."/>
            <person name="Koh S.C."/>
            <person name="Whang K.S."/>
        </authorList>
    </citation>
    <scope>NUCLEOTIDE SEQUENCE [LARGE SCALE GENOMIC DNA]</scope>
    <source>
        <strain evidence="12 13">KACC 17565</strain>
    </source>
</reference>
<dbReference type="InterPro" id="IPR045584">
    <property type="entry name" value="Pilin-like"/>
</dbReference>
<dbReference type="InterPro" id="IPR022346">
    <property type="entry name" value="T2SS_GspH"/>
</dbReference>
<name>A0AAW9R2V9_9GAMM</name>
<protein>
    <recommendedName>
        <fullName evidence="2">Type II secretion system protein H</fullName>
    </recommendedName>
    <alternativeName>
        <fullName evidence="10">General secretion pathway protein H</fullName>
    </alternativeName>
</protein>